<dbReference type="SMART" id="SM00487">
    <property type="entry name" value="DEXDc"/>
    <property type="match status" value="1"/>
</dbReference>
<dbReference type="PANTHER" id="PTHR13710:SF84">
    <property type="entry name" value="ATP-DEPENDENT DNA HELICASE RECS-RELATED"/>
    <property type="match status" value="1"/>
</dbReference>
<gene>
    <name evidence="8" type="ORF">J2Z82_002473</name>
</gene>
<keyword evidence="5" id="KW-0238">DNA-binding</keyword>
<dbReference type="PANTHER" id="PTHR13710">
    <property type="entry name" value="DNA HELICASE RECQ FAMILY MEMBER"/>
    <property type="match status" value="1"/>
</dbReference>
<reference evidence="8 9" key="1">
    <citation type="submission" date="2021-03" db="EMBL/GenBank/DDBJ databases">
        <title>Genomic Encyclopedia of Type Strains, Phase IV (KMG-IV): sequencing the most valuable type-strain genomes for metagenomic binning, comparative biology and taxonomic classification.</title>
        <authorList>
            <person name="Goeker M."/>
        </authorList>
    </citation>
    <scope>NUCLEOTIDE SEQUENCE [LARGE SCALE GENOMIC DNA]</scope>
    <source>
        <strain evidence="8 9">DSM 21085</strain>
    </source>
</reference>
<dbReference type="Proteomes" id="UP001519328">
    <property type="component" value="Unassembled WGS sequence"/>
</dbReference>
<dbReference type="InterPro" id="IPR002464">
    <property type="entry name" value="DNA/RNA_helicase_DEAH_CS"/>
</dbReference>
<sequence length="511" mass="59601">MSVNILRTQLLNQFNIRSFREGQEEIINDVMHGKDVLGILPTGSGKSLCYQLPAIIMEGVTIVVSPLISLMQDQVKQLKSTGFKSVIALNSFLEQKEKKRVFQHLDEYKLIYISPEYLQQSQIIDYLKNIKISLFVVDEAHCISQWGHEFRPDYLRLGSILEKINNPTVLALSATATKEVQEDIIYSLSRPNIRKHIYPMDRENISFTVQKVNRENEKKEIIVNLLKNHRVPTLIYFSSKRKTEEVAAFLSENVPSHRTAFYHGDMEQLDRNTIQQQFMNDQIDVICCTSAFGMGINKHNIRLVLHYHFPLQIESYIQEIGRAGRDGESSVSILLYTSGDELIPNAIISNELPRVERLDTIFMNLYRLYIESPKFLSYQDMQEKLQLNETEWRFLHYQMEKHGMIKGNKIVYQKDKWSNALHDISALIETRKSLKERKLREIINWIHEEECLREHLYKSFQDSYKTPLYGCCTNCGFTINEWSAKQTEVNHSTNTWENKLQNLLLIGVQNA</sequence>
<dbReference type="PROSITE" id="PS00690">
    <property type="entry name" value="DEAH_ATP_HELICASE"/>
    <property type="match status" value="1"/>
</dbReference>
<dbReference type="PROSITE" id="PS51192">
    <property type="entry name" value="HELICASE_ATP_BIND_1"/>
    <property type="match status" value="1"/>
</dbReference>
<evidence type="ECO:0000259" key="7">
    <source>
        <dbReference type="PROSITE" id="PS51194"/>
    </source>
</evidence>
<comment type="caution">
    <text evidence="8">The sequence shown here is derived from an EMBL/GenBank/DDBJ whole genome shotgun (WGS) entry which is preliminary data.</text>
</comment>
<keyword evidence="4" id="KW-0067">ATP-binding</keyword>
<dbReference type="InterPro" id="IPR014001">
    <property type="entry name" value="Helicase_ATP-bd"/>
</dbReference>
<dbReference type="PROSITE" id="PS51194">
    <property type="entry name" value="HELICASE_CTER"/>
    <property type="match status" value="1"/>
</dbReference>
<dbReference type="InterPro" id="IPR004589">
    <property type="entry name" value="DNA_helicase_ATP-dep_RecQ"/>
</dbReference>
<dbReference type="EC" id="3.6.4.12" evidence="8"/>
<evidence type="ECO:0000313" key="8">
    <source>
        <dbReference type="EMBL" id="MBP1949534.1"/>
    </source>
</evidence>
<dbReference type="InterPro" id="IPR027417">
    <property type="entry name" value="P-loop_NTPase"/>
</dbReference>
<evidence type="ECO:0000256" key="5">
    <source>
        <dbReference type="ARBA" id="ARBA00023125"/>
    </source>
</evidence>
<accession>A0ABS4HFN3</accession>
<evidence type="ECO:0000313" key="9">
    <source>
        <dbReference type="Proteomes" id="UP001519328"/>
    </source>
</evidence>
<evidence type="ECO:0000256" key="1">
    <source>
        <dbReference type="ARBA" id="ARBA00022741"/>
    </source>
</evidence>
<evidence type="ECO:0000256" key="4">
    <source>
        <dbReference type="ARBA" id="ARBA00022840"/>
    </source>
</evidence>
<evidence type="ECO:0000256" key="2">
    <source>
        <dbReference type="ARBA" id="ARBA00022801"/>
    </source>
</evidence>
<evidence type="ECO:0000256" key="3">
    <source>
        <dbReference type="ARBA" id="ARBA00022806"/>
    </source>
</evidence>
<dbReference type="Pfam" id="PF00271">
    <property type="entry name" value="Helicase_C"/>
    <property type="match status" value="1"/>
</dbReference>
<dbReference type="Gene3D" id="3.40.50.300">
    <property type="entry name" value="P-loop containing nucleotide triphosphate hydrolases"/>
    <property type="match status" value="2"/>
</dbReference>
<dbReference type="NCBIfam" id="TIGR00614">
    <property type="entry name" value="recQ_fam"/>
    <property type="match status" value="1"/>
</dbReference>
<feature type="domain" description="Helicase ATP-binding" evidence="6">
    <location>
        <begin position="27"/>
        <end position="194"/>
    </location>
</feature>
<dbReference type="SUPFAM" id="SSF52540">
    <property type="entry name" value="P-loop containing nucleoside triphosphate hydrolases"/>
    <property type="match status" value="1"/>
</dbReference>
<dbReference type="EMBL" id="JAGGKK010000013">
    <property type="protein sequence ID" value="MBP1949534.1"/>
    <property type="molecule type" value="Genomic_DNA"/>
</dbReference>
<keyword evidence="3 8" id="KW-0347">Helicase</keyword>
<dbReference type="CDD" id="cd17920">
    <property type="entry name" value="DEXHc_RecQ"/>
    <property type="match status" value="1"/>
</dbReference>
<organism evidence="8 9">
    <name type="scientific">Virgibacillus litoralis</name>
    <dbReference type="NCBI Taxonomy" id="578221"/>
    <lineage>
        <taxon>Bacteria</taxon>
        <taxon>Bacillati</taxon>
        <taxon>Bacillota</taxon>
        <taxon>Bacilli</taxon>
        <taxon>Bacillales</taxon>
        <taxon>Bacillaceae</taxon>
        <taxon>Virgibacillus</taxon>
    </lineage>
</organism>
<protein>
    <submittedName>
        <fullName evidence="8">ATP-dependent DNA helicase RecQ</fullName>
        <ecNumber evidence="8">3.6.4.12</ecNumber>
    </submittedName>
</protein>
<keyword evidence="1" id="KW-0547">Nucleotide-binding</keyword>
<keyword evidence="9" id="KW-1185">Reference proteome</keyword>
<dbReference type="Pfam" id="PF00270">
    <property type="entry name" value="DEAD"/>
    <property type="match status" value="1"/>
</dbReference>
<keyword evidence="2 8" id="KW-0378">Hydrolase</keyword>
<dbReference type="InterPro" id="IPR011545">
    <property type="entry name" value="DEAD/DEAH_box_helicase_dom"/>
</dbReference>
<dbReference type="InterPro" id="IPR001650">
    <property type="entry name" value="Helicase_C-like"/>
</dbReference>
<evidence type="ECO:0000259" key="6">
    <source>
        <dbReference type="PROSITE" id="PS51192"/>
    </source>
</evidence>
<dbReference type="GO" id="GO:0016787">
    <property type="term" value="F:hydrolase activity"/>
    <property type="evidence" value="ECO:0007669"/>
    <property type="project" value="UniProtKB-KW"/>
</dbReference>
<dbReference type="GO" id="GO:0003678">
    <property type="term" value="F:DNA helicase activity"/>
    <property type="evidence" value="ECO:0007669"/>
    <property type="project" value="UniProtKB-EC"/>
</dbReference>
<proteinExistence type="predicted"/>
<feature type="domain" description="Helicase C-terminal" evidence="7">
    <location>
        <begin position="217"/>
        <end position="369"/>
    </location>
</feature>
<name>A0ABS4HFN3_9BACI</name>
<dbReference type="SMART" id="SM00490">
    <property type="entry name" value="HELICc"/>
    <property type="match status" value="1"/>
</dbReference>